<feature type="compositionally biased region" description="Pro residues" evidence="3">
    <location>
        <begin position="393"/>
        <end position="417"/>
    </location>
</feature>
<feature type="repeat" description="Filamin" evidence="1">
    <location>
        <begin position="1618"/>
        <end position="1722"/>
    </location>
</feature>
<dbReference type="InterPro" id="IPR013783">
    <property type="entry name" value="Ig-like_fold"/>
</dbReference>
<feature type="compositionally biased region" description="Basic and acidic residues" evidence="3">
    <location>
        <begin position="540"/>
        <end position="554"/>
    </location>
</feature>
<feature type="compositionally biased region" description="Low complexity" evidence="3">
    <location>
        <begin position="145"/>
        <end position="162"/>
    </location>
</feature>
<feature type="compositionally biased region" description="Low complexity" evidence="3">
    <location>
        <begin position="450"/>
        <end position="491"/>
    </location>
</feature>
<feature type="compositionally biased region" description="Basic and acidic residues" evidence="3">
    <location>
        <begin position="1373"/>
        <end position="1386"/>
    </location>
</feature>
<dbReference type="HOGENOM" id="CLU_226953_0_0_1"/>
<feature type="compositionally biased region" description="Polar residues" evidence="3">
    <location>
        <begin position="721"/>
        <end position="730"/>
    </location>
</feature>
<feature type="compositionally biased region" description="Basic and acidic residues" evidence="3">
    <location>
        <begin position="1137"/>
        <end position="1150"/>
    </location>
</feature>
<protein>
    <submittedName>
        <fullName evidence="4">Filamin/ABP280 repeat-containing protein</fullName>
    </submittedName>
</protein>
<evidence type="ECO:0000256" key="1">
    <source>
        <dbReference type="PROSITE-ProRule" id="PRU00087"/>
    </source>
</evidence>
<feature type="region of interest" description="Disordered" evidence="3">
    <location>
        <begin position="2511"/>
        <end position="2557"/>
    </location>
</feature>
<dbReference type="RefSeq" id="XP_002365824.1">
    <property type="nucleotide sequence ID" value="XM_002365783.1"/>
</dbReference>
<feature type="compositionally biased region" description="Low complexity" evidence="3">
    <location>
        <begin position="1534"/>
        <end position="1543"/>
    </location>
</feature>
<feature type="compositionally biased region" description="Pro residues" evidence="3">
    <location>
        <begin position="425"/>
        <end position="449"/>
    </location>
</feature>
<feature type="region of interest" description="Disordered" evidence="3">
    <location>
        <begin position="1321"/>
        <end position="1386"/>
    </location>
</feature>
<dbReference type="InterPro" id="IPR014756">
    <property type="entry name" value="Ig_E-set"/>
</dbReference>
<feature type="compositionally biased region" description="Basic and acidic residues" evidence="3">
    <location>
        <begin position="518"/>
        <end position="531"/>
    </location>
</feature>
<reference evidence="4" key="1">
    <citation type="submission" date="2013-04" db="EMBL/GenBank/DDBJ databases">
        <authorList>
            <person name="Sibley D."/>
            <person name="Venepally P."/>
            <person name="Karamycheva S."/>
            <person name="Hadjithomas M."/>
            <person name="Khan A."/>
            <person name="Brunk B."/>
            <person name="Roos D."/>
            <person name="Caler E."/>
            <person name="Lorenzi H."/>
        </authorList>
    </citation>
    <scope>NUCLEOTIDE SEQUENCE [LARGE SCALE GENOMIC DNA]</scope>
    <source>
        <strain evidence="4">ME49</strain>
    </source>
</reference>
<feature type="region of interest" description="Disordered" evidence="3">
    <location>
        <begin position="631"/>
        <end position="773"/>
    </location>
</feature>
<feature type="compositionally biased region" description="Polar residues" evidence="3">
    <location>
        <begin position="97"/>
        <end position="106"/>
    </location>
</feature>
<name>S8F1N8_TOXGM</name>
<gene>
    <name evidence="4" type="ORF">TGME49_271780</name>
</gene>
<feature type="compositionally biased region" description="Polar residues" evidence="3">
    <location>
        <begin position="1348"/>
        <end position="1358"/>
    </location>
</feature>
<dbReference type="VEuPathDB" id="ToxoDB:TGME49_271780"/>
<dbReference type="Proteomes" id="UP000001529">
    <property type="component" value="Chromosome VIII"/>
</dbReference>
<keyword evidence="5" id="KW-1185">Reference proteome</keyword>
<organism evidence="4 5">
    <name type="scientific">Toxoplasma gondii (strain ATCC 50611 / Me49)</name>
    <dbReference type="NCBI Taxonomy" id="508771"/>
    <lineage>
        <taxon>Eukaryota</taxon>
        <taxon>Sar</taxon>
        <taxon>Alveolata</taxon>
        <taxon>Apicomplexa</taxon>
        <taxon>Conoidasida</taxon>
        <taxon>Coccidia</taxon>
        <taxon>Eucoccidiorida</taxon>
        <taxon>Eimeriorina</taxon>
        <taxon>Sarcocystidae</taxon>
        <taxon>Toxoplasma</taxon>
    </lineage>
</organism>
<dbReference type="GeneID" id="7897370"/>
<dbReference type="SUPFAM" id="SSF81296">
    <property type="entry name" value="E set domains"/>
    <property type="match status" value="2"/>
</dbReference>
<dbReference type="EMBL" id="CM002043">
    <property type="protein sequence ID" value="EPT28532.1"/>
    <property type="molecule type" value="Genomic_DNA"/>
</dbReference>
<sequence>MEAGRPLSLGAAPPGLLGPRQRPSSFLLPRTSPVHLVHPSPSSSSVSSLYRGHGKRGVADEGSCDGDPEDTRVSVDSSGTGTDDEGETDEEFDSNRTRISTFQRITNMRHRSCPPALHSPLSDVIVEDELSSDGATRKPRHVYFAPSSSDESSPKSSVSAASQEPADDSSDAHPVSHARGRHACRAGSAFPWRSSSSSDCSSAASFSPSGSSMSDASTLAGATQKPFDLHAQSPGGDSWRLAESAVSRPSKALLRPPPAATRSPVGIARPGCMKKPSLNPSCLSSFSGGHVASSLGPPPGLRSAASSTSLACMQLPELRCETRRLRVRFAETTVHASGAEETDKGTPHMSPKESLMSPPTSPLQSPSQPPSQSPHQSPSQSPPNSPSQSPRQSPSPSPPSSPSPSPRQSPSPSPPMSPSQSPRQSPSPSPPSSPSPSPRQSPSPSPPMSPSQSPRQSPSQSPRQSPSQSPRQSPSESPRQSPSQSPRQSPSQSPPKSPSQSPRQSPLESPRQPRPGARKQESKEEIKERPKAFGRPKSLTKSEDPAVLASDDKTASVVEAPVETQGVMRSTSRLLMDQEGSSMRPKRSESSSVEARSRSGRQGLAICGPRLASGKSVQSLRSMNSLASIAAKTSGATSPEVGQSQREITGASMETEPPLAAEWPSAKNDKPGSTIASSSRVPPDPSSAKPTRGDIKLSPEAILEAEESINDRSENDKTNTDGDASPQSPKTPVDLTTGHAEADGTRICPDGADESAEASEMPPETQRPLTTEGVTKVREERERAADKRKRHEKHMLSTQATLRLHIASITNLQTSGVVPKRGGYPLPQRARGGVSGANGAYGLAPCFTICTVAWFPEEDPLEILGFAQGASWLPGWGLRVSSAVNTRPSARPGAICLDDAEVQQELNIPISILESPWQQRMLALELGSNFSLGVPEATPASSTGMSGKQAVKAVMKRVSQAFTLWPFLLVSVIQIHPKLSHSLTIGNSPFRPAPVGTQPQNAIGPPQRVRYPTKSPVTVVGTAILPLKQIHEGSGVLVDRHQLLFMDIDKAPPVAVHSDGSLTYLQACRLFRHDVIREMISTYREGLKRLEPVSLLSVIEAYSGRLSPVGEIFVTLNQLKPLTINWGPVLGRRWSHPDARRAGDVGDRKGSRGKTAHTRRLKDAGDNLQEEKNAPVGSYPVAHAVWIEIRKVVNVPIYGLTFRQICEAELSVVAMWEAERACAAILRRKSRKITAVTRCEVQPLNISAIERMSGSEDSLLSCYIRGQVCLPVYPGLDPSVVLYLCLNGHIYATLASPLNLAAFSPESGLGGHQELRKKEGTAQLRNGKAERGPLSGPGQTGRWRAPVSSRTPLQNEDANGSLAATDEDDESEKSEPDNVEHTTDESSFRAYKLRSFVPEGPQGDARRFAYRLYCGQIELRVFPCPANGLFMTAAEFAKLNIEGRSNSGPSMQLWPDSPNEYGAPVIGPFGKWTAFADDFEGRPGLENLEGGVEEDEEAPGSPMGSRPVCAFFSPAPSHLQPLPGTPDEMRSDSDVASASSEAEPTPTSLSRPSPVESMSPGRATHRGGARGGLGTVPRGAGPVDAQMCVAEGANLTVGHVGEWNMFEVRVRNRRGEEVADADGAVALCFSPLGEPQYSFVADPTSSLSVDAYRMDTMLIGGGRVGVITKTELTSLTPEWAVEKTEGDCVYRVKYRHTRPGFVLMHVTYEGLEIAGSPFEVHFIRGKAVAEACRVIGQGAKTCFASPSPHLQLPYVNAEEARALIDQRAREEAWKTGVEGKGEPPKPAVLNNYVNQFVVAVCDEMGNRVSIGGHRVSVRGSRGAKILQVVDEGCGTYRVDYAVYLPKTPLQQIDVGLLEKIDSYAWITQAQPDVFVPGIAEAYEHIESLELPIHTEAEIEVLLNEQPIFGCPFKVRICNFVEVFNAYAELDRRSLLGQQVCAFERVLEEGNYEEATSMLWKVQDMADEKQLKEEVVKVLENLVRKQLEREDAQKREAEEGGCTYLLEETSKDREEKRRREVEEIRSQWEDIHLLRELLLRLNKNCTDRESLVHKFTLSMVGRLQLTEMCNLRILAEHHNMQRLQQENLMPLAEVLQAQYISLFRQMTQEIVALVKDVEDNKFQNLEALLQAYRRIGVQLRRLHRYQLADQMDQIIECVVEEIELQRLASIARAKQEKIQEIENVIAAKEQALEAEKKKYDEHAKTFQPLDMDEVRALITTRRQAGVQTEDALSLRQGIFGPLIVARATGQHVPKASTVVTTVKKEWRSCNVYDIHTTIKRLLKNCPRLKHCLKEVFLYYAKVSEANVTDLQSDGLPVGLPQLSFLRFCNDARVDEHLLADRTELQDLFEKFSIEPDTGRIRADGFLRVIPVFLWLPCLRELAYLDLLHVICREALDKGEAPRVALRRAHPSRLTAFHFFCRARFLPLYDMLYNNDDFRISTSVIMESAAGDVLSTTAESRESNTKHSIWTYAHERLPGDVFAMLKLEPVEHLFVFYSELSAQPALGRARAEATLPTASKGSVAPAKKGDGAETKRPPKASPKGQEPQRPKPKAQVTGRRFVAQTSLEETGAEHVSTRAWVSLGVLIQMWREFSVIPGFIDCDAAMSIARVAIGGSRGKKNAVRKTADSQDPGGGDTGVPNAKDSAAEEPEFRRLLSMPEIQGDTRRGPNGKLRKAAPSPEAEVGRLYFPNFVEAVVNTVCECTARALVQEGDSSVPPGSREATSAEIKKKAFFLLHLFGINDVSRILLLTRRPLREAVRTPAKDETQNSGVPNAPPGT</sequence>
<feature type="compositionally biased region" description="Low complexity" evidence="3">
    <location>
        <begin position="498"/>
        <end position="510"/>
    </location>
</feature>
<feature type="region of interest" description="Disordered" evidence="3">
    <location>
        <begin position="1"/>
        <end position="272"/>
    </location>
</feature>
<evidence type="ECO:0000256" key="3">
    <source>
        <dbReference type="SAM" id="MobiDB-lite"/>
    </source>
</evidence>
<feature type="compositionally biased region" description="Basic and acidic residues" evidence="3">
    <location>
        <begin position="2525"/>
        <end position="2534"/>
    </location>
</feature>
<feature type="region of interest" description="Disordered" evidence="3">
    <location>
        <begin position="332"/>
        <end position="607"/>
    </location>
</feature>
<feature type="compositionally biased region" description="Low complexity" evidence="3">
    <location>
        <begin position="1"/>
        <end position="20"/>
    </location>
</feature>
<feature type="region of interest" description="Disordered" evidence="3">
    <location>
        <begin position="2758"/>
        <end position="2777"/>
    </location>
</feature>
<feature type="coiled-coil region" evidence="2">
    <location>
        <begin position="2163"/>
        <end position="2204"/>
    </location>
</feature>
<feature type="region of interest" description="Disordered" evidence="3">
    <location>
        <begin position="1137"/>
        <end position="1172"/>
    </location>
</feature>
<proteinExistence type="predicted"/>
<dbReference type="OrthoDB" id="333119at2759"/>
<evidence type="ECO:0000313" key="4">
    <source>
        <dbReference type="EMBL" id="EPT28532.1"/>
    </source>
</evidence>
<feature type="compositionally biased region" description="Low complexity" evidence="3">
    <location>
        <begin position="194"/>
        <end position="217"/>
    </location>
</feature>
<keyword evidence="2" id="KW-0175">Coiled coil</keyword>
<dbReference type="Pfam" id="PF00630">
    <property type="entry name" value="Filamin"/>
    <property type="match status" value="1"/>
</dbReference>
<dbReference type="InterPro" id="IPR017868">
    <property type="entry name" value="Filamin/ABP280_repeat-like"/>
</dbReference>
<dbReference type="PROSITE" id="PS50194">
    <property type="entry name" value="FILAMIN_REPEAT"/>
    <property type="match status" value="1"/>
</dbReference>
<dbReference type="Gene3D" id="2.60.40.10">
    <property type="entry name" value="Immunoglobulins"/>
    <property type="match status" value="2"/>
</dbReference>
<feature type="compositionally biased region" description="Basic and acidic residues" evidence="3">
    <location>
        <begin position="1161"/>
        <end position="1172"/>
    </location>
</feature>
<accession>S8F1N8</accession>
<dbReference type="PRINTS" id="PR01217">
    <property type="entry name" value="PRICHEXTENSN"/>
</dbReference>
<dbReference type="PANTHER" id="PTHR48125:SF12">
    <property type="entry name" value="AT HOOK TRANSCRIPTION FACTOR FAMILY-RELATED"/>
    <property type="match status" value="1"/>
</dbReference>
<feature type="compositionally biased region" description="Low complexity" evidence="3">
    <location>
        <begin position="32"/>
        <end position="49"/>
    </location>
</feature>
<evidence type="ECO:0000313" key="5">
    <source>
        <dbReference type="Proteomes" id="UP000001529"/>
    </source>
</evidence>
<feature type="compositionally biased region" description="Polar residues" evidence="3">
    <location>
        <begin position="634"/>
        <end position="647"/>
    </location>
</feature>
<evidence type="ECO:0000256" key="2">
    <source>
        <dbReference type="SAM" id="Coils"/>
    </source>
</evidence>
<feature type="compositionally biased region" description="Basic residues" evidence="3">
    <location>
        <begin position="1151"/>
        <end position="1160"/>
    </location>
</feature>
<dbReference type="KEGG" id="tgo:TGME49_271780"/>
<dbReference type="PANTHER" id="PTHR48125">
    <property type="entry name" value="LP07818P1"/>
    <property type="match status" value="1"/>
</dbReference>
<dbReference type="EMBL" id="KE138831">
    <property type="protein sequence ID" value="EPT28532.1"/>
    <property type="molecule type" value="Genomic_DNA"/>
</dbReference>
<feature type="compositionally biased region" description="Basic and acidic residues" evidence="3">
    <location>
        <begin position="709"/>
        <end position="720"/>
    </location>
</feature>
<feature type="compositionally biased region" description="Acidic residues" evidence="3">
    <location>
        <begin position="82"/>
        <end position="92"/>
    </location>
</feature>
<feature type="region of interest" description="Disordered" evidence="3">
    <location>
        <begin position="2614"/>
        <end position="2677"/>
    </location>
</feature>
<feature type="region of interest" description="Disordered" evidence="3">
    <location>
        <begin position="1480"/>
        <end position="1578"/>
    </location>
</feature>